<organism evidence="2 3">
    <name type="scientific">Acanthosepion pharaonis</name>
    <name type="common">Pharaoh cuttlefish</name>
    <name type="synonym">Sepia pharaonis</name>
    <dbReference type="NCBI Taxonomy" id="158019"/>
    <lineage>
        <taxon>Eukaryota</taxon>
        <taxon>Metazoa</taxon>
        <taxon>Spiralia</taxon>
        <taxon>Lophotrochozoa</taxon>
        <taxon>Mollusca</taxon>
        <taxon>Cephalopoda</taxon>
        <taxon>Coleoidea</taxon>
        <taxon>Decapodiformes</taxon>
        <taxon>Sepiida</taxon>
        <taxon>Sepiina</taxon>
        <taxon>Sepiidae</taxon>
        <taxon>Acanthosepion</taxon>
    </lineage>
</organism>
<evidence type="ECO:0000313" key="3">
    <source>
        <dbReference type="Proteomes" id="UP000597762"/>
    </source>
</evidence>
<proteinExistence type="predicted"/>
<evidence type="ECO:0000256" key="1">
    <source>
        <dbReference type="SAM" id="MobiDB-lite"/>
    </source>
</evidence>
<evidence type="ECO:0000313" key="2">
    <source>
        <dbReference type="EMBL" id="CAE1300379.1"/>
    </source>
</evidence>
<gene>
    <name evidence="2" type="ORF">SPHA_53810</name>
</gene>
<accession>A0A812DEG5</accession>
<dbReference type="AlphaFoldDB" id="A0A812DEG5"/>
<comment type="caution">
    <text evidence="2">The sequence shown here is derived from an EMBL/GenBank/DDBJ whole genome shotgun (WGS) entry which is preliminary data.</text>
</comment>
<name>A0A812DEG5_ACAPH</name>
<reference evidence="2" key="1">
    <citation type="submission" date="2021-01" db="EMBL/GenBank/DDBJ databases">
        <authorList>
            <person name="Li R."/>
            <person name="Bekaert M."/>
        </authorList>
    </citation>
    <scope>NUCLEOTIDE SEQUENCE</scope>
    <source>
        <strain evidence="2">Farmed</strain>
    </source>
</reference>
<sequence length="201" mass="22133">MKPIRYGAKYSLKGTLLNRSERLGNVRLKANLPLTHKLRAQHESLDPVELAVDFLRVAGQADRLDERAALQRLARALDGQVLDQRHLIPIAQHIADRSRTTTASSSPTVPALAGVRRADPFSGRFVIDIVFVGHRACPYQSSGGSAQSIGFWPCSTRKALAREKGLEPKSRPSPTRGGMDRRDHAVPPAAHLAHEARLFWA</sequence>
<keyword evidence="3" id="KW-1185">Reference proteome</keyword>
<dbReference type="Proteomes" id="UP000597762">
    <property type="component" value="Unassembled WGS sequence"/>
</dbReference>
<feature type="region of interest" description="Disordered" evidence="1">
    <location>
        <begin position="162"/>
        <end position="184"/>
    </location>
</feature>
<dbReference type="EMBL" id="CAHIKZ030003441">
    <property type="protein sequence ID" value="CAE1300379.1"/>
    <property type="molecule type" value="Genomic_DNA"/>
</dbReference>
<protein>
    <submittedName>
        <fullName evidence="2">Uncharacterized protein</fullName>
    </submittedName>
</protein>